<evidence type="ECO:0000313" key="1">
    <source>
        <dbReference type="EMBL" id="OAX31634.1"/>
    </source>
</evidence>
<evidence type="ECO:0000313" key="2">
    <source>
        <dbReference type="Proteomes" id="UP000092154"/>
    </source>
</evidence>
<name>A0A1B7MGB8_9AGAM</name>
<sequence>MSIEEIQISIAWDVGGLGAHPTESVDTFLGHTIDEDNIADGYMDESVIKNNYSDQGDDAPVSYSFSSQPEASIIPLSLNLGVARCNEFGLTTLISQKISLREGQANDALHTIWVNLAHKTVRTAKSQKM</sequence>
<dbReference type="InParanoid" id="A0A1B7MGB8"/>
<gene>
    <name evidence="1" type="ORF">K503DRAFT_805909</name>
</gene>
<dbReference type="EMBL" id="KV449312">
    <property type="protein sequence ID" value="OAX31634.1"/>
    <property type="molecule type" value="Genomic_DNA"/>
</dbReference>
<keyword evidence="2" id="KW-1185">Reference proteome</keyword>
<dbReference type="OrthoDB" id="2675723at2759"/>
<accession>A0A1B7MGB8</accession>
<dbReference type="Proteomes" id="UP000092154">
    <property type="component" value="Unassembled WGS sequence"/>
</dbReference>
<proteinExistence type="predicted"/>
<dbReference type="AlphaFoldDB" id="A0A1B7MGB8"/>
<organism evidence="1 2">
    <name type="scientific">Rhizopogon vinicolor AM-OR11-026</name>
    <dbReference type="NCBI Taxonomy" id="1314800"/>
    <lineage>
        <taxon>Eukaryota</taxon>
        <taxon>Fungi</taxon>
        <taxon>Dikarya</taxon>
        <taxon>Basidiomycota</taxon>
        <taxon>Agaricomycotina</taxon>
        <taxon>Agaricomycetes</taxon>
        <taxon>Agaricomycetidae</taxon>
        <taxon>Boletales</taxon>
        <taxon>Suillineae</taxon>
        <taxon>Rhizopogonaceae</taxon>
        <taxon>Rhizopogon</taxon>
    </lineage>
</organism>
<reference evidence="1 2" key="1">
    <citation type="submission" date="2016-06" db="EMBL/GenBank/DDBJ databases">
        <title>Comparative genomics of the ectomycorrhizal sister species Rhizopogon vinicolor and Rhizopogon vesiculosus (Basidiomycota: Boletales) reveals a divergence of the mating type B locus.</title>
        <authorList>
            <consortium name="DOE Joint Genome Institute"/>
            <person name="Mujic A.B."/>
            <person name="Kuo A."/>
            <person name="Tritt A."/>
            <person name="Lipzen A."/>
            <person name="Chen C."/>
            <person name="Johnson J."/>
            <person name="Sharma A."/>
            <person name="Barry K."/>
            <person name="Grigoriev I.V."/>
            <person name="Spatafora J.W."/>
        </authorList>
    </citation>
    <scope>NUCLEOTIDE SEQUENCE [LARGE SCALE GENOMIC DNA]</scope>
    <source>
        <strain evidence="1 2">AM-OR11-026</strain>
    </source>
</reference>
<protein>
    <submittedName>
        <fullName evidence="1">Uncharacterized protein</fullName>
    </submittedName>
</protein>